<dbReference type="Proteomes" id="UP000033434">
    <property type="component" value="Unassembled WGS sequence"/>
</dbReference>
<dbReference type="AlphaFoldDB" id="A0A0F6AA83"/>
<gene>
    <name evidence="1" type="ORF">N479_15685</name>
</gene>
<evidence type="ECO:0000313" key="1">
    <source>
        <dbReference type="EMBL" id="KKE83112.1"/>
    </source>
</evidence>
<reference evidence="1 2" key="1">
    <citation type="journal article" date="2015" name="BMC Genomics">
        <title>Genome mining reveals unlocked bioactive potential of marine Gram-negative bacteria.</title>
        <authorList>
            <person name="Machado H."/>
            <person name="Sonnenschein E.C."/>
            <person name="Melchiorsen J."/>
            <person name="Gram L."/>
        </authorList>
    </citation>
    <scope>NUCLEOTIDE SEQUENCE [LARGE SCALE GENOMIC DNA]</scope>
    <source>
        <strain evidence="1 2">S4054</strain>
    </source>
</reference>
<sequence>MCFSIIQLTTAGVSNNFQPDEVMPVMNGRKIV</sequence>
<comment type="caution">
    <text evidence="1">The sequence shown here is derived from an EMBL/GenBank/DDBJ whole genome shotgun (WGS) entry which is preliminary data.</text>
</comment>
<evidence type="ECO:0000313" key="2">
    <source>
        <dbReference type="Proteomes" id="UP000033434"/>
    </source>
</evidence>
<proteinExistence type="predicted"/>
<dbReference type="EMBL" id="AUXW01000153">
    <property type="protein sequence ID" value="KKE83112.1"/>
    <property type="molecule type" value="Genomic_DNA"/>
</dbReference>
<accession>A0A0F6AA83</accession>
<organism evidence="1 2">
    <name type="scientific">Pseudoalteromonas luteoviolacea S4054</name>
    <dbReference type="NCBI Taxonomy" id="1129367"/>
    <lineage>
        <taxon>Bacteria</taxon>
        <taxon>Pseudomonadati</taxon>
        <taxon>Pseudomonadota</taxon>
        <taxon>Gammaproteobacteria</taxon>
        <taxon>Alteromonadales</taxon>
        <taxon>Pseudoalteromonadaceae</taxon>
        <taxon>Pseudoalteromonas</taxon>
    </lineage>
</organism>
<protein>
    <submittedName>
        <fullName evidence="1">Uncharacterized protein</fullName>
    </submittedName>
</protein>
<name>A0A0F6AA83_9GAMM</name>
<dbReference type="PATRIC" id="fig|1129367.4.peg.2965"/>